<evidence type="ECO:0000313" key="1">
    <source>
        <dbReference type="EMBL" id="KAK3045049.1"/>
    </source>
</evidence>
<organism evidence="1 2">
    <name type="scientific">Coniosporium uncinatum</name>
    <dbReference type="NCBI Taxonomy" id="93489"/>
    <lineage>
        <taxon>Eukaryota</taxon>
        <taxon>Fungi</taxon>
        <taxon>Dikarya</taxon>
        <taxon>Ascomycota</taxon>
        <taxon>Pezizomycotina</taxon>
        <taxon>Dothideomycetes</taxon>
        <taxon>Dothideomycetes incertae sedis</taxon>
        <taxon>Coniosporium</taxon>
    </lineage>
</organism>
<proteinExistence type="predicted"/>
<protein>
    <submittedName>
        <fullName evidence="1">Uncharacterized protein</fullName>
    </submittedName>
</protein>
<reference evidence="1" key="1">
    <citation type="submission" date="2024-09" db="EMBL/GenBank/DDBJ databases">
        <title>Black Yeasts Isolated from many extreme environments.</title>
        <authorList>
            <person name="Coleine C."/>
            <person name="Stajich J.E."/>
            <person name="Selbmann L."/>
        </authorList>
    </citation>
    <scope>NUCLEOTIDE SEQUENCE</scope>
    <source>
        <strain evidence="1">CCFEE 5737</strain>
    </source>
</reference>
<comment type="caution">
    <text evidence="1">The sequence shown here is derived from an EMBL/GenBank/DDBJ whole genome shotgun (WGS) entry which is preliminary data.</text>
</comment>
<evidence type="ECO:0000313" key="2">
    <source>
        <dbReference type="Proteomes" id="UP001186974"/>
    </source>
</evidence>
<gene>
    <name evidence="1" type="ORF">LTS18_014697</name>
</gene>
<dbReference type="Proteomes" id="UP001186974">
    <property type="component" value="Unassembled WGS sequence"/>
</dbReference>
<keyword evidence="2" id="KW-1185">Reference proteome</keyword>
<name>A0ACC3CVN2_9PEZI</name>
<dbReference type="EMBL" id="JAWDJW010011092">
    <property type="protein sequence ID" value="KAK3045049.1"/>
    <property type="molecule type" value="Genomic_DNA"/>
</dbReference>
<accession>A0ACC3CVN2</accession>
<sequence>MPLPTIQRLKTALWSSLATLTNSETLRLSTNATPQFILALTELVFAQILSTGKDLENFAKHAGRSTITVADVMLLARRNEGLEAVMRGFLGELREERDAELGAEVGRGTGRGRGRGRGKMGGRGRGRR</sequence>